<comment type="catalytic activity">
    <reaction evidence="8 10">
        <text>Release of N-terminal amino acids, preferentially methionine, from peptides and arylamides.</text>
        <dbReference type="EC" id="3.4.11.18"/>
    </reaction>
</comment>
<comment type="function">
    <text evidence="8 10">Cotranslationally removes the N-terminal methionine from nascent proteins. The N-terminal methionine is often cleaved when the second residue in the primary sequence is small and uncharged (Met-Ala-, Cys, Gly, Pro, Ser, Thr, or Val).</text>
</comment>
<dbReference type="GO" id="GO:0070006">
    <property type="term" value="F:metalloaminopeptidase activity"/>
    <property type="evidence" value="ECO:0007669"/>
    <property type="project" value="UniProtKB-UniRule"/>
</dbReference>
<dbReference type="EMBL" id="CABVLU010000001">
    <property type="protein sequence ID" value="VVT45646.1"/>
    <property type="molecule type" value="Genomic_DNA"/>
</dbReference>
<dbReference type="PROSITE" id="PS52013">
    <property type="entry name" value="ZF_C6H2"/>
    <property type="match status" value="1"/>
</dbReference>
<evidence type="ECO:0000259" key="11">
    <source>
        <dbReference type="PROSITE" id="PS52013"/>
    </source>
</evidence>
<evidence type="ECO:0000256" key="7">
    <source>
        <dbReference type="ARBA" id="ARBA00022833"/>
    </source>
</evidence>
<comment type="cofactor">
    <cofactor evidence="8">
        <name>Zn(2+)</name>
        <dbReference type="ChEBI" id="CHEBI:29105"/>
    </cofactor>
    <cofactor evidence="8">
        <name>Co(2+)</name>
        <dbReference type="ChEBI" id="CHEBI:48828"/>
    </cofactor>
    <cofactor evidence="8">
        <name>Mn(2+)</name>
        <dbReference type="ChEBI" id="CHEBI:29035"/>
    </cofactor>
    <cofactor evidence="8">
        <name>Fe(2+)</name>
        <dbReference type="ChEBI" id="CHEBI:29033"/>
    </cofactor>
    <text evidence="8">Binds 2 divalent metal cations per subunit. Has a high-affinity and a low affinity metal-binding site. The true nature of the physiological cofactor is under debate. The enzyme is active with zinc, cobalt, manganese or divalent iron ions. Has high activity with zinc; zinc cofactor is transferred into the active site region by the ZNG1 zinc chaperone.</text>
</comment>
<dbReference type="HAMAP" id="MF_01974">
    <property type="entry name" value="MetAP_1"/>
    <property type="match status" value="1"/>
</dbReference>
<dbReference type="GO" id="GO:0005829">
    <property type="term" value="C:cytosol"/>
    <property type="evidence" value="ECO:0007669"/>
    <property type="project" value="TreeGrafter"/>
</dbReference>
<dbReference type="NCBIfam" id="TIGR00500">
    <property type="entry name" value="met_pdase_I"/>
    <property type="match status" value="1"/>
</dbReference>
<feature type="binding site" evidence="8">
    <location>
        <position position="286"/>
    </location>
    <ligand>
        <name>Zn(2+)</name>
        <dbReference type="ChEBI" id="CHEBI:29105"/>
        <label>4</label>
        <note>catalytic</note>
    </ligand>
</feature>
<dbReference type="InterPro" id="IPR001714">
    <property type="entry name" value="Pept_M24_MAP"/>
</dbReference>
<evidence type="ECO:0000256" key="2">
    <source>
        <dbReference type="ARBA" id="ARBA00022490"/>
    </source>
</evidence>
<evidence type="ECO:0000256" key="10">
    <source>
        <dbReference type="RuleBase" id="RU003653"/>
    </source>
</evidence>
<dbReference type="GO" id="GO:0004239">
    <property type="term" value="F:initiator methionyl aminopeptidase activity"/>
    <property type="evidence" value="ECO:0007669"/>
    <property type="project" value="UniProtKB-UniRule"/>
</dbReference>
<keyword evidence="5 9" id="KW-0863">Zinc-finger</keyword>
<dbReference type="CDD" id="cd01086">
    <property type="entry name" value="MetAP1"/>
    <property type="match status" value="1"/>
</dbReference>
<dbReference type="PROSITE" id="PS00680">
    <property type="entry name" value="MAP_1"/>
    <property type="match status" value="1"/>
</dbReference>
<keyword evidence="3 8" id="KW-0645">Protease</keyword>
<dbReference type="Pfam" id="PF15801">
    <property type="entry name" value="zf-C6H2"/>
    <property type="match status" value="1"/>
</dbReference>
<organism evidence="12 13">
    <name type="scientific">Magnusiomyces paraingens</name>
    <dbReference type="NCBI Taxonomy" id="2606893"/>
    <lineage>
        <taxon>Eukaryota</taxon>
        <taxon>Fungi</taxon>
        <taxon>Dikarya</taxon>
        <taxon>Ascomycota</taxon>
        <taxon>Saccharomycotina</taxon>
        <taxon>Dipodascomycetes</taxon>
        <taxon>Dipodascales</taxon>
        <taxon>Dipodascaceae</taxon>
        <taxon>Magnusiomyces</taxon>
    </lineage>
</organism>
<feature type="binding site" evidence="8">
    <location>
        <position position="293"/>
    </location>
    <ligand>
        <name>a protein</name>
        <dbReference type="ChEBI" id="CHEBI:16541"/>
    </ligand>
    <ligandPart>
        <name>N-terminal L-methionine residue</name>
        <dbReference type="ChEBI" id="CHEBI:64731"/>
    </ligandPart>
</feature>
<feature type="binding site" evidence="8">
    <location>
        <position position="209"/>
    </location>
    <ligand>
        <name>Zn(2+)</name>
        <dbReference type="ChEBI" id="CHEBI:29105"/>
        <label>3</label>
    </ligand>
</feature>
<reference evidence="12 13" key="1">
    <citation type="submission" date="2019-09" db="EMBL/GenBank/DDBJ databases">
        <authorList>
            <person name="Brejova B."/>
        </authorList>
    </citation>
    <scope>NUCLEOTIDE SEQUENCE [LARGE SCALE GENOMIC DNA]</scope>
</reference>
<feature type="binding site" evidence="8">
    <location>
        <position position="220"/>
    </location>
    <ligand>
        <name>Zn(2+)</name>
        <dbReference type="ChEBI" id="CHEBI:29105"/>
        <label>4</label>
        <note>catalytic</note>
    </ligand>
</feature>
<protein>
    <recommendedName>
        <fullName evidence="10">Methionine aminopeptidase</fullName>
        <ecNumber evidence="10">3.4.11.18</ecNumber>
    </recommendedName>
</protein>
<dbReference type="InterPro" id="IPR002467">
    <property type="entry name" value="Pept_M24A_MAP1"/>
</dbReference>
<name>A0A5E8B444_9ASCO</name>
<evidence type="ECO:0000256" key="6">
    <source>
        <dbReference type="ARBA" id="ARBA00022801"/>
    </source>
</evidence>
<dbReference type="PANTHER" id="PTHR43330:SF7">
    <property type="entry name" value="METHIONINE AMINOPEPTIDASE 1"/>
    <property type="match status" value="1"/>
</dbReference>
<accession>A0A5E8B444</accession>
<comment type="subcellular location">
    <subcellularLocation>
        <location evidence="8">Cytoplasm</location>
    </subcellularLocation>
</comment>
<feature type="binding site" evidence="8">
    <location>
        <position position="350"/>
    </location>
    <ligand>
        <name>Zn(2+)</name>
        <dbReference type="ChEBI" id="CHEBI:29105"/>
        <label>4</label>
        <note>catalytic</note>
    </ligand>
</feature>
<gene>
    <name evidence="12" type="ORF">SAPINGB_P000824</name>
</gene>
<evidence type="ECO:0000256" key="9">
    <source>
        <dbReference type="PROSITE-ProRule" id="PRU01357"/>
    </source>
</evidence>
<evidence type="ECO:0000313" key="12">
    <source>
        <dbReference type="EMBL" id="VVT45646.1"/>
    </source>
</evidence>
<dbReference type="OrthoDB" id="3209743at2759"/>
<dbReference type="GeneID" id="43579647"/>
<evidence type="ECO:0000256" key="3">
    <source>
        <dbReference type="ARBA" id="ARBA00022670"/>
    </source>
</evidence>
<dbReference type="AlphaFoldDB" id="A0A5E8B444"/>
<comment type="subunit">
    <text evidence="8">Associates with the 60S ribosomal subunit of the 80S translational complex.</text>
</comment>
<feature type="binding site" evidence="8">
    <location>
        <position position="350"/>
    </location>
    <ligand>
        <name>Zn(2+)</name>
        <dbReference type="ChEBI" id="CHEBI:29105"/>
        <label>3</label>
    </ligand>
</feature>
<feature type="binding site" evidence="8">
    <location>
        <position position="192"/>
    </location>
    <ligand>
        <name>a protein</name>
        <dbReference type="ChEBI" id="CHEBI:16541"/>
    </ligand>
    <ligandPart>
        <name>N-terminal L-methionine residue</name>
        <dbReference type="ChEBI" id="CHEBI:64731"/>
    </ligandPart>
</feature>
<dbReference type="Proteomes" id="UP000398389">
    <property type="component" value="Unassembled WGS sequence"/>
</dbReference>
<keyword evidence="6 8" id="KW-0378">Hydrolase</keyword>
<dbReference type="PANTHER" id="PTHR43330">
    <property type="entry name" value="METHIONINE AMINOPEPTIDASE"/>
    <property type="match status" value="1"/>
</dbReference>
<evidence type="ECO:0000256" key="1">
    <source>
        <dbReference type="ARBA" id="ARBA00022438"/>
    </source>
</evidence>
<dbReference type="RefSeq" id="XP_031851438.1">
    <property type="nucleotide sequence ID" value="XM_031995547.1"/>
</dbReference>
<evidence type="ECO:0000313" key="13">
    <source>
        <dbReference type="Proteomes" id="UP000398389"/>
    </source>
</evidence>
<comment type="cofactor">
    <cofactor evidence="10">
        <name>Co(2+)</name>
        <dbReference type="ChEBI" id="CHEBI:48828"/>
    </cofactor>
    <cofactor evidence="10">
        <name>Zn(2+)</name>
        <dbReference type="ChEBI" id="CHEBI:29105"/>
    </cofactor>
    <cofactor evidence="10">
        <name>Mn(2+)</name>
        <dbReference type="ChEBI" id="CHEBI:29035"/>
    </cofactor>
    <cofactor evidence="10">
        <name>Fe(2+)</name>
        <dbReference type="ChEBI" id="CHEBI:29033"/>
    </cofactor>
    <text evidence="10">Binds 2 divalent metal cations per subunit. Has a high-affinity and a low affinity metal-binding site. The true nature of the physiological cofactor is under debate. The enzyme is active with cobalt, zinc, manganese or divalent iron ions.</text>
</comment>
<dbReference type="Gene3D" id="3.90.230.10">
    <property type="entry name" value="Creatinase/methionine aminopeptidase superfamily"/>
    <property type="match status" value="1"/>
</dbReference>
<keyword evidence="13" id="KW-1185">Reference proteome</keyword>
<feature type="binding site" evidence="8">
    <location>
        <position position="220"/>
    </location>
    <ligand>
        <name>Zn(2+)</name>
        <dbReference type="ChEBI" id="CHEBI:29105"/>
        <label>3</label>
    </ligand>
</feature>
<keyword evidence="4 8" id="KW-0479">Metal-binding</keyword>
<dbReference type="InterPro" id="IPR031615">
    <property type="entry name" value="Zfn-C6H2"/>
</dbReference>
<keyword evidence="2 8" id="KW-0963">Cytoplasm</keyword>
<dbReference type="EC" id="3.4.11.18" evidence="10"/>
<dbReference type="InterPro" id="IPR036005">
    <property type="entry name" value="Creatinase/aminopeptidase-like"/>
</dbReference>
<evidence type="ECO:0000256" key="5">
    <source>
        <dbReference type="ARBA" id="ARBA00022771"/>
    </source>
</evidence>
<evidence type="ECO:0000256" key="4">
    <source>
        <dbReference type="ARBA" id="ARBA00022723"/>
    </source>
</evidence>
<dbReference type="GO" id="GO:0008270">
    <property type="term" value="F:zinc ion binding"/>
    <property type="evidence" value="ECO:0007669"/>
    <property type="project" value="UniProtKB-KW"/>
</dbReference>
<sequence length="378" mass="41530">MSATDDETRITQCCGSDCGKDTNTRLKCPTCLKNGVESVFCSQACFKRNWKTHKAVHPKADTEGKTYDPFPAGVYTGTLHACYPLAPRRAVDPDVVLPDYARDGMPRSEQGARATTIEILDKDGIEGMRKVCRIGREVLDAAAAAVKPGVTTDEIDAVVHAECMKHKAYPSPLNYYHFPRSVCTSVNEVICHGIPDQRPLEDGDIVNLDISIYLGGYHADLNETYYVGDKAKNDPDTVRLVETTREALDMSIKTVKPGVLFRSFGDIIEKHAKANKLSVVRTYSGHGVNSLFHCPPNIPHYARNKAIGMAKAGMCFTIEPMLNLGSYRDSMWPDNWTAVTVDGKRSAQFEHTLLVTEDGVEVLTARLPTSPGGPVPRV</sequence>
<feature type="binding site" evidence="8">
    <location>
        <position position="319"/>
    </location>
    <ligand>
        <name>Zn(2+)</name>
        <dbReference type="ChEBI" id="CHEBI:29105"/>
        <label>4</label>
        <note>catalytic</note>
    </ligand>
</feature>
<dbReference type="GO" id="GO:0006508">
    <property type="term" value="P:proteolysis"/>
    <property type="evidence" value="ECO:0007669"/>
    <property type="project" value="UniProtKB-KW"/>
</dbReference>
<evidence type="ECO:0000256" key="8">
    <source>
        <dbReference type="HAMAP-Rule" id="MF_03174"/>
    </source>
</evidence>
<comment type="similarity">
    <text evidence="8 9">Belongs to the peptidase M24A family. Methionine aminopeptidase type 1 subfamily.</text>
</comment>
<dbReference type="SUPFAM" id="SSF55920">
    <property type="entry name" value="Creatinase/aminopeptidase"/>
    <property type="match status" value="1"/>
</dbReference>
<feature type="domain" description="C6H2-type" evidence="11">
    <location>
        <begin position="10"/>
        <end position="64"/>
    </location>
</feature>
<proteinExistence type="inferred from homology"/>
<dbReference type="InterPro" id="IPR000994">
    <property type="entry name" value="Pept_M24"/>
</dbReference>
<keyword evidence="7" id="KW-0862">Zinc</keyword>
<keyword evidence="1 8" id="KW-0031">Aminopeptidase</keyword>
<dbReference type="PRINTS" id="PR00599">
    <property type="entry name" value="MAPEPTIDASE"/>
</dbReference>
<dbReference type="Pfam" id="PF00557">
    <property type="entry name" value="Peptidase_M24"/>
    <property type="match status" value="1"/>
</dbReference>